<dbReference type="GO" id="GO:0004713">
    <property type="term" value="F:protein tyrosine kinase activity"/>
    <property type="evidence" value="ECO:0007669"/>
    <property type="project" value="TreeGrafter"/>
</dbReference>
<name>A0A399FBK6_9DEIN</name>
<evidence type="ECO:0000313" key="1">
    <source>
        <dbReference type="EMBL" id="RIH92649.1"/>
    </source>
</evidence>
<dbReference type="OrthoDB" id="9797743at2"/>
<evidence type="ECO:0000313" key="2">
    <source>
        <dbReference type="Proteomes" id="UP000266178"/>
    </source>
</evidence>
<dbReference type="InterPro" id="IPR036412">
    <property type="entry name" value="HAD-like_sf"/>
</dbReference>
<dbReference type="SFLD" id="SFLDG01129">
    <property type="entry name" value="C1.5:_HAD__Beta-PGM__Phosphata"/>
    <property type="match status" value="1"/>
</dbReference>
<dbReference type="InterPro" id="IPR041492">
    <property type="entry name" value="HAD_2"/>
</dbReference>
<dbReference type="RefSeq" id="WP_119356927.1">
    <property type="nucleotide sequence ID" value="NZ_BJXM01000012.1"/>
</dbReference>
<sequence>MALDALLFDLDGTLLETEEGILACFRQTFEALGLPQKPDLELRRYIGPPLQAAWNELVGAERAEEAIALYRDCYETFGKLRARPYDGIPEALAQLSTTHRLFVATSKRHPFALEMVEHFGLARYFSGVYGLRPEKLDEDKTALIARVLHDQRLSPRQAVMIGDRKYDLIGAQANRVGTVGVLWGYGSQAELEAHHPMALCRRPHDLPGLIAKMPPRV</sequence>
<dbReference type="InterPro" id="IPR023198">
    <property type="entry name" value="PGP-like_dom2"/>
</dbReference>
<dbReference type="GO" id="GO:0005829">
    <property type="term" value="C:cytosol"/>
    <property type="evidence" value="ECO:0007669"/>
    <property type="project" value="TreeGrafter"/>
</dbReference>
<protein>
    <submittedName>
        <fullName evidence="1">5'-nucleotidase</fullName>
        <ecNumber evidence="1">3.1.3.5</ecNumber>
    </submittedName>
</protein>
<dbReference type="SUPFAM" id="SSF56784">
    <property type="entry name" value="HAD-like"/>
    <property type="match status" value="1"/>
</dbReference>
<comment type="caution">
    <text evidence="1">The sequence shown here is derived from an EMBL/GenBank/DDBJ whole genome shotgun (WGS) entry which is preliminary data.</text>
</comment>
<keyword evidence="1" id="KW-0378">Hydrolase</keyword>
<dbReference type="PANTHER" id="PTHR43434">
    <property type="entry name" value="PHOSPHOGLYCOLATE PHOSPHATASE"/>
    <property type="match status" value="1"/>
</dbReference>
<dbReference type="GO" id="GO:0008253">
    <property type="term" value="F:5'-nucleotidase activity"/>
    <property type="evidence" value="ECO:0007669"/>
    <property type="project" value="UniProtKB-EC"/>
</dbReference>
<dbReference type="InterPro" id="IPR023214">
    <property type="entry name" value="HAD_sf"/>
</dbReference>
<dbReference type="AlphaFoldDB" id="A0A399FBK6"/>
<dbReference type="EMBL" id="QWLB01000016">
    <property type="protein sequence ID" value="RIH92649.1"/>
    <property type="molecule type" value="Genomic_DNA"/>
</dbReference>
<dbReference type="Pfam" id="PF13419">
    <property type="entry name" value="HAD_2"/>
    <property type="match status" value="1"/>
</dbReference>
<dbReference type="SFLD" id="SFLDS00003">
    <property type="entry name" value="Haloacid_Dehalogenase"/>
    <property type="match status" value="1"/>
</dbReference>
<organism evidence="1 2">
    <name type="scientific">Meiothermus granaticius NBRC 107808</name>
    <dbReference type="NCBI Taxonomy" id="1227551"/>
    <lineage>
        <taxon>Bacteria</taxon>
        <taxon>Thermotogati</taxon>
        <taxon>Deinococcota</taxon>
        <taxon>Deinococci</taxon>
        <taxon>Thermales</taxon>
        <taxon>Thermaceae</taxon>
        <taxon>Meiothermus</taxon>
    </lineage>
</organism>
<reference evidence="1 2" key="1">
    <citation type="submission" date="2018-08" db="EMBL/GenBank/DDBJ databases">
        <title>Meiothermus granaticius genome AF-68 sequencing project.</title>
        <authorList>
            <person name="Da Costa M.S."/>
            <person name="Albuquerque L."/>
            <person name="Raposo P."/>
            <person name="Froufe H.J.C."/>
            <person name="Barroso C.S."/>
            <person name="Egas C."/>
        </authorList>
    </citation>
    <scope>NUCLEOTIDE SEQUENCE [LARGE SCALE GENOMIC DNA]</scope>
    <source>
        <strain evidence="1 2">AF-68</strain>
    </source>
</reference>
<dbReference type="Proteomes" id="UP000266178">
    <property type="component" value="Unassembled WGS sequence"/>
</dbReference>
<proteinExistence type="predicted"/>
<accession>A0A399FBK6</accession>
<dbReference type="Gene3D" id="3.40.50.1000">
    <property type="entry name" value="HAD superfamily/HAD-like"/>
    <property type="match status" value="1"/>
</dbReference>
<dbReference type="Gene3D" id="1.10.150.240">
    <property type="entry name" value="Putative phosphatase, domain 2"/>
    <property type="match status" value="1"/>
</dbReference>
<gene>
    <name evidence="1" type="ORF">Mgrana_01426</name>
</gene>
<dbReference type="PANTHER" id="PTHR43434:SF20">
    <property type="entry name" value="5'-NUCLEOTIDASE"/>
    <property type="match status" value="1"/>
</dbReference>
<dbReference type="EC" id="3.1.3.5" evidence="1"/>
<dbReference type="InterPro" id="IPR050155">
    <property type="entry name" value="HAD-like_hydrolase_sf"/>
</dbReference>
<keyword evidence="2" id="KW-1185">Reference proteome</keyword>